<proteinExistence type="predicted"/>
<evidence type="ECO:0000313" key="1">
    <source>
        <dbReference type="EMBL" id="QLF80744.1"/>
    </source>
</evidence>
<protein>
    <submittedName>
        <fullName evidence="1">Uncharacterized protein</fullName>
    </submittedName>
</protein>
<keyword evidence="2" id="KW-1185">Reference proteome</keyword>
<dbReference type="InterPro" id="IPR055703">
    <property type="entry name" value="DUF7279"/>
</dbReference>
<sequence>MYIHTSLFANKSNNGGLLGKIDAQWNLWFSEITNVTERQHYVACHSFPAKPTKKQIRKLRREFRKEAI</sequence>
<gene>
    <name evidence="1" type="ORF">SP5M_0003</name>
</gene>
<organism evidence="1 2">
    <name type="scientific">Escherichia phage vB_EcoP_SP5M</name>
    <dbReference type="NCBI Taxonomy" id="2750853"/>
    <lineage>
        <taxon>Viruses</taxon>
        <taxon>Duplodnaviria</taxon>
        <taxon>Heunggongvirae</taxon>
        <taxon>Uroviricota</taxon>
        <taxon>Caudoviricetes</taxon>
        <taxon>Schitoviridae</taxon>
        <taxon>Enquatrovirinae</taxon>
        <taxon>Gamaleyavirus</taxon>
        <taxon>Gamaleyavirus Sp5m</taxon>
    </lineage>
</organism>
<evidence type="ECO:0000313" key="2">
    <source>
        <dbReference type="Proteomes" id="UP000515392"/>
    </source>
</evidence>
<dbReference type="EMBL" id="MT682708">
    <property type="protein sequence ID" value="QLF80744.1"/>
    <property type="molecule type" value="Genomic_DNA"/>
</dbReference>
<reference evidence="1 2" key="1">
    <citation type="submission" date="2020-06" db="EMBL/GenBank/DDBJ databases">
        <title>Complete genome sequences of eight phages infecting swine Enterotoxigenic Escherichia coli.</title>
        <authorList>
            <person name="Ferreira A."/>
            <person name="Oliveira H."/>
            <person name="Silva D."/>
            <person name="Almeida C."/>
            <person name="Burgan J."/>
            <person name="Azered J."/>
            <person name="Oliveira A."/>
        </authorList>
    </citation>
    <scope>NUCLEOTIDE SEQUENCE [LARGE SCALE GENOMIC DNA]</scope>
</reference>
<name>A0A7D5FI81_9CAUD</name>
<accession>A0A7D5FI81</accession>
<dbReference type="Pfam" id="PF23945">
    <property type="entry name" value="DUF7279"/>
    <property type="match status" value="1"/>
</dbReference>
<dbReference type="Proteomes" id="UP000515392">
    <property type="component" value="Segment"/>
</dbReference>